<protein>
    <recommendedName>
        <fullName evidence="5">2-oxoglutarate dehydrogenase E1 component</fullName>
        <ecNumber evidence="4">1.2.4.4</ecNumber>
    </recommendedName>
    <alternativeName>
        <fullName evidence="8">Alpha-ketoglutarate dehydrogenase</fullName>
    </alternativeName>
</protein>
<feature type="domain" description="Transketolase-like pyrimidine-binding" evidence="10">
    <location>
        <begin position="371"/>
        <end position="552"/>
    </location>
</feature>
<dbReference type="PANTHER" id="PTHR42980">
    <property type="entry name" value="2-OXOISOVALERATE DEHYDROGENASE SUBUNIT BETA-RELATED"/>
    <property type="match status" value="1"/>
</dbReference>
<evidence type="ECO:0000313" key="12">
    <source>
        <dbReference type="Proteomes" id="UP000053070"/>
    </source>
</evidence>
<dbReference type="STRING" id="502682.BMF35_a1069"/>
<dbReference type="GO" id="GO:0009083">
    <property type="term" value="P:branched-chain amino acid catabolic process"/>
    <property type="evidence" value="ECO:0007669"/>
    <property type="project" value="TreeGrafter"/>
</dbReference>
<dbReference type="Pfam" id="PF02779">
    <property type="entry name" value="Transket_pyr"/>
    <property type="match status" value="1"/>
</dbReference>
<dbReference type="SMART" id="SM00861">
    <property type="entry name" value="Transket_pyr"/>
    <property type="match status" value="1"/>
</dbReference>
<dbReference type="Proteomes" id="UP000053070">
    <property type="component" value="Unassembled WGS sequence"/>
</dbReference>
<dbReference type="InterPro" id="IPR029061">
    <property type="entry name" value="THDP-binding"/>
</dbReference>
<comment type="subunit">
    <text evidence="3">Homodimer. Part of the 2-oxoglutarate dehydrogenase (OGDH) complex composed of E1 (2-oxoglutarate dehydrogenase), E2 (dihydrolipoamide succinyltransferase) and E3 (dihydrolipoamide dehydrogenase); the complex contains multiple copies of the three enzymatic components (E1, E2 and E3).</text>
</comment>
<reference evidence="11 12" key="1">
    <citation type="submission" date="2015-04" db="EMBL/GenBank/DDBJ databases">
        <title>The draft genome sequence of Erythrobacr gangjinensis K7-2.</title>
        <authorList>
            <person name="Zhuang L."/>
            <person name="Liu Y."/>
            <person name="Shao Z."/>
        </authorList>
    </citation>
    <scope>NUCLEOTIDE SEQUENCE [LARGE SCALE GENOMIC DNA]</scope>
    <source>
        <strain evidence="11 12">K7-2</strain>
    </source>
</reference>
<dbReference type="InterPro" id="IPR009014">
    <property type="entry name" value="Transketo_C/PFOR_II"/>
</dbReference>
<dbReference type="AlphaFoldDB" id="A0A0G9MSG1"/>
<keyword evidence="7" id="KW-0786">Thiamine pyrophosphate</keyword>
<evidence type="ECO:0000313" key="11">
    <source>
        <dbReference type="EMBL" id="KLE32268.1"/>
    </source>
</evidence>
<sequence>MGEALIPDALTTLSAADVGLSRTDLFALLETQMRSRRLDLESRKLAGAGKTFYSIGSSGHEGNAAVARVFRRDDIAFLHYRSGAFLIERAGKLPGTTPLWDMALSFAASSEDPVSGGRHKVIGSAPLCIPPQTSTIASHLPKAVGAAWSIGLSKHQKRDGLLPPDSVAICSFGDASSNHSTAQGAFNAAAWTAYRGLPLPLVFVCEDNGIGISVPTPESWVRANFSQRPGLHYIGGDARDIADAMRAASEAERFARLRRRPVFLHLRTVRLMGHAGSDVEMQYRSREEIEREADQDPLLHTARHALEAGATLDDIRTLYSRISGQVAAVMEQAAQRPRLTTSQQVSAPLAPRPAKRSPERPASPPPTAKPQHMSRAISATLAQEMERDADIIVFGEDVGRKGGVYGATTGLQKQFGISRVFDTLLDEQTILGLAIGAAHNGHLPIPEIQFLAYVHNAEDQIRGEAATLSFFSDAQYANPMVIRIAGLAYQKGFGGHFHNDNAIGVFRDIPGIVLACPSSAAEAVLLLREAIRLAREEKRVVIFLEPIALYNVKDLYQEGDGKMLADLSGDEEPARFGEVVVHPAARERDLTILTYGNGTYFARRCQKRLAENDVAVDVIDLRWLVPLPVEDMLARLDRSKPILIVDECRKSGSPSEEIITHLVEAGIDAPIRRITGDDCFIPLGPAANAVLLQEGDIMAAALDLAGKGR</sequence>
<dbReference type="EMBL" id="LBHC01000002">
    <property type="protein sequence ID" value="KLE32268.1"/>
    <property type="molecule type" value="Genomic_DNA"/>
</dbReference>
<dbReference type="GO" id="GO:0007584">
    <property type="term" value="P:response to nutrient"/>
    <property type="evidence" value="ECO:0007669"/>
    <property type="project" value="TreeGrafter"/>
</dbReference>
<evidence type="ECO:0000256" key="3">
    <source>
        <dbReference type="ARBA" id="ARBA00011301"/>
    </source>
</evidence>
<evidence type="ECO:0000256" key="8">
    <source>
        <dbReference type="ARBA" id="ARBA00030680"/>
    </source>
</evidence>
<dbReference type="InterPro" id="IPR033248">
    <property type="entry name" value="Transketolase_C"/>
</dbReference>
<evidence type="ECO:0000256" key="4">
    <source>
        <dbReference type="ARBA" id="ARBA00012277"/>
    </source>
</evidence>
<dbReference type="SUPFAM" id="SSF52518">
    <property type="entry name" value="Thiamin diphosphate-binding fold (THDP-binding)"/>
    <property type="match status" value="2"/>
</dbReference>
<evidence type="ECO:0000256" key="7">
    <source>
        <dbReference type="ARBA" id="ARBA00023052"/>
    </source>
</evidence>
<dbReference type="PATRIC" id="fig|502682.8.peg.2106"/>
<dbReference type="InterPro" id="IPR005475">
    <property type="entry name" value="Transketolase-like_Pyr-bd"/>
</dbReference>
<dbReference type="Gene3D" id="3.40.50.920">
    <property type="match status" value="1"/>
</dbReference>
<dbReference type="Pfam" id="PF02780">
    <property type="entry name" value="Transketolase_C"/>
    <property type="match status" value="1"/>
</dbReference>
<dbReference type="Gene3D" id="3.40.50.970">
    <property type="match status" value="2"/>
</dbReference>
<dbReference type="SUPFAM" id="SSF52922">
    <property type="entry name" value="TK C-terminal domain-like"/>
    <property type="match status" value="1"/>
</dbReference>
<evidence type="ECO:0000256" key="9">
    <source>
        <dbReference type="SAM" id="MobiDB-lite"/>
    </source>
</evidence>
<name>A0A0G9MSG1_9SPHN</name>
<dbReference type="PANTHER" id="PTHR42980:SF1">
    <property type="entry name" value="2-OXOISOVALERATE DEHYDROGENASE SUBUNIT BETA, MITOCHONDRIAL"/>
    <property type="match status" value="1"/>
</dbReference>
<dbReference type="CDD" id="cd02000">
    <property type="entry name" value="TPP_E1_PDC_ADC_BCADC"/>
    <property type="match status" value="1"/>
</dbReference>
<gene>
    <name evidence="11" type="ORF">AAW01_10315</name>
</gene>
<proteinExistence type="predicted"/>
<organism evidence="11 12">
    <name type="scientific">Aurantiacibacter gangjinensis</name>
    <dbReference type="NCBI Taxonomy" id="502682"/>
    <lineage>
        <taxon>Bacteria</taxon>
        <taxon>Pseudomonadati</taxon>
        <taxon>Pseudomonadota</taxon>
        <taxon>Alphaproteobacteria</taxon>
        <taxon>Sphingomonadales</taxon>
        <taxon>Erythrobacteraceae</taxon>
        <taxon>Aurantiacibacter</taxon>
    </lineage>
</organism>
<comment type="caution">
    <text evidence="11">The sequence shown here is derived from an EMBL/GenBank/DDBJ whole genome shotgun (WGS) entry which is preliminary data.</text>
</comment>
<keyword evidence="12" id="KW-1185">Reference proteome</keyword>
<evidence type="ECO:0000256" key="2">
    <source>
        <dbReference type="ARBA" id="ARBA00003906"/>
    </source>
</evidence>
<dbReference type="GO" id="GO:0003863">
    <property type="term" value="F:branched-chain 2-oxo acid dehydrogenase activity"/>
    <property type="evidence" value="ECO:0007669"/>
    <property type="project" value="UniProtKB-EC"/>
</dbReference>
<comment type="function">
    <text evidence="2">E1 component of the 2-oxoglutarate dehydrogenase (OGDH) complex which catalyzes the decarboxylation of 2-oxoglutarate, the first step in the conversion of 2-oxoglutarate to succinyl-CoA and CO(2).</text>
</comment>
<evidence type="ECO:0000256" key="5">
    <source>
        <dbReference type="ARBA" id="ARBA00013321"/>
    </source>
</evidence>
<evidence type="ECO:0000256" key="1">
    <source>
        <dbReference type="ARBA" id="ARBA00001964"/>
    </source>
</evidence>
<feature type="region of interest" description="Disordered" evidence="9">
    <location>
        <begin position="333"/>
        <end position="374"/>
    </location>
</feature>
<comment type="cofactor">
    <cofactor evidence="1">
        <name>thiamine diphosphate</name>
        <dbReference type="ChEBI" id="CHEBI:58937"/>
    </cofactor>
</comment>
<evidence type="ECO:0000259" key="10">
    <source>
        <dbReference type="SMART" id="SM00861"/>
    </source>
</evidence>
<evidence type="ECO:0000256" key="6">
    <source>
        <dbReference type="ARBA" id="ARBA00023002"/>
    </source>
</evidence>
<accession>A0A0G9MSG1</accession>
<keyword evidence="6" id="KW-0560">Oxidoreductase</keyword>
<dbReference type="EC" id="1.2.4.4" evidence="4"/>
<dbReference type="Pfam" id="PF00676">
    <property type="entry name" value="E1_dh"/>
    <property type="match status" value="1"/>
</dbReference>
<dbReference type="InterPro" id="IPR001017">
    <property type="entry name" value="DH_E1"/>
</dbReference>